<feature type="signal peptide" evidence="1">
    <location>
        <begin position="1"/>
        <end position="22"/>
    </location>
</feature>
<proteinExistence type="predicted"/>
<evidence type="ECO:0000256" key="1">
    <source>
        <dbReference type="SAM" id="SignalP"/>
    </source>
</evidence>
<reference evidence="2" key="2">
    <citation type="journal article" date="2021" name="PeerJ">
        <title>Extensive microbial diversity within the chicken gut microbiome revealed by metagenomics and culture.</title>
        <authorList>
            <person name="Gilroy R."/>
            <person name="Ravi A."/>
            <person name="Getino M."/>
            <person name="Pursley I."/>
            <person name="Horton D.L."/>
            <person name="Alikhan N.F."/>
            <person name="Baker D."/>
            <person name="Gharbi K."/>
            <person name="Hall N."/>
            <person name="Watson M."/>
            <person name="Adriaenssens E.M."/>
            <person name="Foster-Nyarko E."/>
            <person name="Jarju S."/>
            <person name="Secka A."/>
            <person name="Antonio M."/>
            <person name="Oren A."/>
            <person name="Chaudhuri R.R."/>
            <person name="La Ragione R."/>
            <person name="Hildebrand F."/>
            <person name="Pallen M.J."/>
        </authorList>
    </citation>
    <scope>NUCLEOTIDE SEQUENCE</scope>
    <source>
        <strain evidence="2">CHK183-6373</strain>
    </source>
</reference>
<dbReference type="AlphaFoldDB" id="A0A9D1TCA5"/>
<gene>
    <name evidence="2" type="ORF">IAA64_07215</name>
</gene>
<keyword evidence="1" id="KW-0732">Signal</keyword>
<protein>
    <submittedName>
        <fullName evidence="2">Uncharacterized protein</fullName>
    </submittedName>
</protein>
<evidence type="ECO:0000313" key="2">
    <source>
        <dbReference type="EMBL" id="HIV27744.1"/>
    </source>
</evidence>
<accession>A0A9D1TCA5</accession>
<reference evidence="2" key="1">
    <citation type="submission" date="2020-10" db="EMBL/GenBank/DDBJ databases">
        <authorList>
            <person name="Gilroy R."/>
        </authorList>
    </citation>
    <scope>NUCLEOTIDE SEQUENCE</scope>
    <source>
        <strain evidence="2">CHK183-6373</strain>
    </source>
</reference>
<organism evidence="2 3">
    <name type="scientific">Candidatus Ornithocaccomicrobium faecavium</name>
    <dbReference type="NCBI Taxonomy" id="2840890"/>
    <lineage>
        <taxon>Bacteria</taxon>
        <taxon>Bacillati</taxon>
        <taxon>Bacillota</taxon>
        <taxon>Clostridia</taxon>
        <taxon>Candidatus Ornithocaccomicrobium</taxon>
    </lineage>
</organism>
<dbReference type="Proteomes" id="UP000886884">
    <property type="component" value="Unassembled WGS sequence"/>
</dbReference>
<dbReference type="EMBL" id="DVOT01000132">
    <property type="protein sequence ID" value="HIV27744.1"/>
    <property type="molecule type" value="Genomic_DNA"/>
</dbReference>
<comment type="caution">
    <text evidence="2">The sequence shown here is derived from an EMBL/GenBank/DDBJ whole genome shotgun (WGS) entry which is preliminary data.</text>
</comment>
<evidence type="ECO:0000313" key="3">
    <source>
        <dbReference type="Proteomes" id="UP000886884"/>
    </source>
</evidence>
<sequence>MKKILALMLIVWLAAGSVSAFAEETVPVFDDILFENGKDALWLIASGDYELALSLLNFAEGVPSAEDFELFITANFPSIADGMVQYEVAVAYYDPQSALWTLAIPVEEPENEEVETFVLFSQDGTCFVGCGYMPWGDVEAQYENLYDVIWNVEYQPEDMLVLVDDANL</sequence>
<name>A0A9D1TCA5_9FIRM</name>
<feature type="chain" id="PRO_5039710204" evidence="1">
    <location>
        <begin position="23"/>
        <end position="168"/>
    </location>
</feature>